<dbReference type="InterPro" id="IPR036890">
    <property type="entry name" value="HATPase_C_sf"/>
</dbReference>
<dbReference type="InterPro" id="IPR003661">
    <property type="entry name" value="HisK_dim/P_dom"/>
</dbReference>
<organism evidence="5 6">
    <name type="scientific">Allochromatium warmingii</name>
    <name type="common">Chromatium warmingii</name>
    <dbReference type="NCBI Taxonomy" id="61595"/>
    <lineage>
        <taxon>Bacteria</taxon>
        <taxon>Pseudomonadati</taxon>
        <taxon>Pseudomonadota</taxon>
        <taxon>Gammaproteobacteria</taxon>
        <taxon>Chromatiales</taxon>
        <taxon>Chromatiaceae</taxon>
        <taxon>Allochromatium</taxon>
    </lineage>
</organism>
<dbReference type="GO" id="GO:0000155">
    <property type="term" value="F:phosphorelay sensor kinase activity"/>
    <property type="evidence" value="ECO:0007669"/>
    <property type="project" value="InterPro"/>
</dbReference>
<dbReference type="Gene3D" id="1.10.287.130">
    <property type="match status" value="1"/>
</dbReference>
<accession>A0A1H3B9I4</accession>
<dbReference type="Pfam" id="PF00512">
    <property type="entry name" value="HisKA"/>
    <property type="match status" value="1"/>
</dbReference>
<evidence type="ECO:0000256" key="1">
    <source>
        <dbReference type="ARBA" id="ARBA00000085"/>
    </source>
</evidence>
<keyword evidence="5" id="KW-0418">Kinase</keyword>
<reference evidence="6" key="1">
    <citation type="submission" date="2016-10" db="EMBL/GenBank/DDBJ databases">
        <authorList>
            <person name="Varghese N."/>
            <person name="Submissions S."/>
        </authorList>
    </citation>
    <scope>NUCLEOTIDE SEQUENCE [LARGE SCALE GENOMIC DNA]</scope>
    <source>
        <strain evidence="6">DSM 173</strain>
    </source>
</reference>
<dbReference type="PANTHER" id="PTHR43065:SF42">
    <property type="entry name" value="TWO-COMPONENT SENSOR PPRA"/>
    <property type="match status" value="1"/>
</dbReference>
<dbReference type="Gene3D" id="3.30.565.10">
    <property type="entry name" value="Histidine kinase-like ATPase, C-terminal domain"/>
    <property type="match status" value="1"/>
</dbReference>
<feature type="domain" description="Histidine kinase" evidence="4">
    <location>
        <begin position="132"/>
        <end position="351"/>
    </location>
</feature>
<dbReference type="PANTHER" id="PTHR43065">
    <property type="entry name" value="SENSOR HISTIDINE KINASE"/>
    <property type="match status" value="1"/>
</dbReference>
<keyword evidence="3" id="KW-0597">Phosphoprotein</keyword>
<dbReference type="OrthoDB" id="1931120at2"/>
<dbReference type="Gene3D" id="1.10.1240.30">
    <property type="entry name" value="KaiA/RbsU domain"/>
    <property type="match status" value="1"/>
</dbReference>
<dbReference type="Pfam" id="PF02518">
    <property type="entry name" value="HATPase_c"/>
    <property type="match status" value="1"/>
</dbReference>
<dbReference type="STRING" id="61595.SAMN05421644_10287"/>
<protein>
    <recommendedName>
        <fullName evidence="2">histidine kinase</fullName>
        <ecNumber evidence="2">2.7.13.3</ecNumber>
    </recommendedName>
</protein>
<proteinExistence type="predicted"/>
<dbReference type="InterPro" id="IPR017944">
    <property type="entry name" value="KaiA/RbsU_helical_domain_sf"/>
</dbReference>
<keyword evidence="6" id="KW-1185">Reference proteome</keyword>
<dbReference type="SUPFAM" id="SSF55874">
    <property type="entry name" value="ATPase domain of HSP90 chaperone/DNA topoisomerase II/histidine kinase"/>
    <property type="match status" value="1"/>
</dbReference>
<dbReference type="AlphaFoldDB" id="A0A1H3B9I4"/>
<keyword evidence="5" id="KW-0808">Transferase</keyword>
<dbReference type="EC" id="2.7.13.3" evidence="2"/>
<evidence type="ECO:0000256" key="2">
    <source>
        <dbReference type="ARBA" id="ARBA00012438"/>
    </source>
</evidence>
<evidence type="ECO:0000313" key="5">
    <source>
        <dbReference type="EMBL" id="SDX38597.1"/>
    </source>
</evidence>
<dbReference type="PRINTS" id="PR00344">
    <property type="entry name" value="BCTRLSENSOR"/>
</dbReference>
<dbReference type="PROSITE" id="PS50109">
    <property type="entry name" value="HIS_KIN"/>
    <property type="match status" value="1"/>
</dbReference>
<dbReference type="EMBL" id="FNOW01000002">
    <property type="protein sequence ID" value="SDX38597.1"/>
    <property type="molecule type" value="Genomic_DNA"/>
</dbReference>
<gene>
    <name evidence="5" type="ORF">SAMN05421644_10287</name>
</gene>
<dbReference type="InterPro" id="IPR004358">
    <property type="entry name" value="Sig_transdc_His_kin-like_C"/>
</dbReference>
<sequence>MVESELVSASSRHDIARLYADVLQRAVFAKDAITLEMALIEASDLGRDLIALEIPLEEVGELHHEALLHLAQANPSLPLGQVAARVTAPLMEASMAYSLAFREQLEHRAMTLVNARLEQSRRLEAIGTLAAGIAHDFNNILGAILGFSELLEDDLAPESAGRRHVQYIQQASFRARDLIARMLAFARDLTDAPVPVEVIALVDETLTLLRASLPVNARVAFTAELDAAWVLAEPSQIQQIVMNLCINAADALGASGGHIDIQLAPKPAPADAAHATPEWLRLTISDDGEGMTPEVRERVFDPFFTTKAPGKGSGLGLSVVHGLVSKLGGQIELESEPGHGSRFVIELPRLVAEPEAESGDGADADTAAP</sequence>
<evidence type="ECO:0000259" key="4">
    <source>
        <dbReference type="PROSITE" id="PS50109"/>
    </source>
</evidence>
<dbReference type="Proteomes" id="UP000198672">
    <property type="component" value="Unassembled WGS sequence"/>
</dbReference>
<dbReference type="InterPro" id="IPR005467">
    <property type="entry name" value="His_kinase_dom"/>
</dbReference>
<dbReference type="InterPro" id="IPR003594">
    <property type="entry name" value="HATPase_dom"/>
</dbReference>
<evidence type="ECO:0000256" key="3">
    <source>
        <dbReference type="ARBA" id="ARBA00022553"/>
    </source>
</evidence>
<dbReference type="SMART" id="SM00387">
    <property type="entry name" value="HATPase_c"/>
    <property type="match status" value="1"/>
</dbReference>
<comment type="catalytic activity">
    <reaction evidence="1">
        <text>ATP + protein L-histidine = ADP + protein N-phospho-L-histidine.</text>
        <dbReference type="EC" id="2.7.13.3"/>
    </reaction>
</comment>
<dbReference type="InterPro" id="IPR036097">
    <property type="entry name" value="HisK_dim/P_sf"/>
</dbReference>
<name>A0A1H3B9I4_ALLWA</name>
<dbReference type="SMART" id="SM00388">
    <property type="entry name" value="HisKA"/>
    <property type="match status" value="1"/>
</dbReference>
<dbReference type="CDD" id="cd00082">
    <property type="entry name" value="HisKA"/>
    <property type="match status" value="1"/>
</dbReference>
<dbReference type="SUPFAM" id="SSF47384">
    <property type="entry name" value="Homodimeric domain of signal transducing histidine kinase"/>
    <property type="match status" value="1"/>
</dbReference>
<evidence type="ECO:0000313" key="6">
    <source>
        <dbReference type="Proteomes" id="UP000198672"/>
    </source>
</evidence>
<dbReference type="RefSeq" id="WP_091331660.1">
    <property type="nucleotide sequence ID" value="NZ_FNOW01000002.1"/>
</dbReference>